<feature type="region of interest" description="Disordered" evidence="1">
    <location>
        <begin position="166"/>
        <end position="191"/>
    </location>
</feature>
<evidence type="ECO:0000256" key="1">
    <source>
        <dbReference type="SAM" id="MobiDB-lite"/>
    </source>
</evidence>
<protein>
    <submittedName>
        <fullName evidence="2">Uncharacterized protein</fullName>
    </submittedName>
</protein>
<gene>
    <name evidence="2" type="ORF">BDK51DRAFT_46436</name>
</gene>
<dbReference type="EMBL" id="KZ995371">
    <property type="protein sequence ID" value="RKO90808.1"/>
    <property type="molecule type" value="Genomic_DNA"/>
</dbReference>
<evidence type="ECO:0000313" key="2">
    <source>
        <dbReference type="EMBL" id="RKO90808.1"/>
    </source>
</evidence>
<sequence>MGGRSGAGTWPRATKTSRPGWSSSRPSRPGPGDRKAKQARAGTGAKGSRPSTGGKSGDGKGPRATKTSPPGLGDREAKRARAATGTEGAEIQKGNEVGQSLCEDGSTSACKHARAKLRSRKKRELGAPAARCLQAGAGSTVLKAERSATTGDCIYRQYCVLITPGHHGSRQSPAATSSEGSPEQTQLIGSGWGQRGKKTEFMLLPRSPVAESLPSLVSVIPHSCLSSLPRIVPGEFQPSNITAQLPSMTVLERLDFACSQMTEGGEDGAGELSGSNLVILVVDKKYPATFYCYRESGVHSPNAGPALTKNETFASGRPDVEGETASQVVCKVKTMFQESDRWDDCFWNHLLVSLFSSLVHSCISNSSLVVGLSIFSDIFLDHGFVLLTSSMNLLGAVVPVPQPPPDCILAAAPGVPATEAPGTAEFAEPPQPLQAVEAPTEGSEGASAFLVPRCAPVSLRSCRFKSSRPQWEPAASAVLWEHVYLPWDQEVLKFIESSHISARRLKDGVGRASIVGTLEICHSEPVTTAVVCEVLRSYPRLVALHAQAPEPGPTLCNDSSTFPAAITSGIARLEYLHIDGGTFSEPANAVYKMLIRSVGTPLAELEISSLDDRFDDAANVPQVPALPNFQIVNISRGAFSHLIARLSEIRPPLLRAGYPPLKSLRLGDSCGDELPQTSAALQRFLRTRGCNLETLDLGKNPQIDSELLACLATNTPRLESLDLSECSQVFRDTSLPLTVEQFSFLVDLRRGCPKLRRVCFEDPSEVPQEVKQFVAGMEIKIWDVSFMKSSPLWLDLKTISRYVWWPVGAGKGGKEGREMREKLQ</sequence>
<dbReference type="OrthoDB" id="341482at2759"/>
<reference evidence="3" key="1">
    <citation type="journal article" date="2018" name="Nat. Microbiol.">
        <title>Leveraging single-cell genomics to expand the fungal tree of life.</title>
        <authorList>
            <person name="Ahrendt S.R."/>
            <person name="Quandt C.A."/>
            <person name="Ciobanu D."/>
            <person name="Clum A."/>
            <person name="Salamov A."/>
            <person name="Andreopoulos B."/>
            <person name="Cheng J.F."/>
            <person name="Woyke T."/>
            <person name="Pelin A."/>
            <person name="Henrissat B."/>
            <person name="Reynolds N.K."/>
            <person name="Benny G.L."/>
            <person name="Smith M.E."/>
            <person name="James T.Y."/>
            <person name="Grigoriev I.V."/>
        </authorList>
    </citation>
    <scope>NUCLEOTIDE SEQUENCE [LARGE SCALE GENOMIC DNA]</scope>
</reference>
<dbReference type="Proteomes" id="UP000269721">
    <property type="component" value="Unassembled WGS sequence"/>
</dbReference>
<feature type="compositionally biased region" description="Low complexity" evidence="1">
    <location>
        <begin position="17"/>
        <end position="27"/>
    </location>
</feature>
<dbReference type="Gene3D" id="3.80.10.10">
    <property type="entry name" value="Ribonuclease Inhibitor"/>
    <property type="match status" value="1"/>
</dbReference>
<name>A0A4P9WHC3_9FUNG</name>
<evidence type="ECO:0000313" key="3">
    <source>
        <dbReference type="Proteomes" id="UP000269721"/>
    </source>
</evidence>
<feature type="compositionally biased region" description="Polar residues" evidence="1">
    <location>
        <begin position="170"/>
        <end position="188"/>
    </location>
</feature>
<dbReference type="SUPFAM" id="SSF52047">
    <property type="entry name" value="RNI-like"/>
    <property type="match status" value="1"/>
</dbReference>
<dbReference type="InterPro" id="IPR032675">
    <property type="entry name" value="LRR_dom_sf"/>
</dbReference>
<accession>A0A4P9WHC3</accession>
<proteinExistence type="predicted"/>
<organism evidence="2 3">
    <name type="scientific">Blyttiomyces helicus</name>
    <dbReference type="NCBI Taxonomy" id="388810"/>
    <lineage>
        <taxon>Eukaryota</taxon>
        <taxon>Fungi</taxon>
        <taxon>Fungi incertae sedis</taxon>
        <taxon>Chytridiomycota</taxon>
        <taxon>Chytridiomycota incertae sedis</taxon>
        <taxon>Chytridiomycetes</taxon>
        <taxon>Chytridiomycetes incertae sedis</taxon>
        <taxon>Blyttiomyces</taxon>
    </lineage>
</organism>
<dbReference type="AlphaFoldDB" id="A0A4P9WHC3"/>
<feature type="region of interest" description="Disordered" evidence="1">
    <location>
        <begin position="1"/>
        <end position="107"/>
    </location>
</feature>
<keyword evidence="3" id="KW-1185">Reference proteome</keyword>